<dbReference type="AlphaFoldDB" id="A0A5C6ZB88"/>
<evidence type="ECO:0000313" key="1">
    <source>
        <dbReference type="EMBL" id="TXD86299.1"/>
    </source>
</evidence>
<dbReference type="OrthoDB" id="1440774at2"/>
<dbReference type="EMBL" id="VORO01000071">
    <property type="protein sequence ID" value="TXD86299.1"/>
    <property type="molecule type" value="Genomic_DNA"/>
</dbReference>
<proteinExistence type="predicted"/>
<gene>
    <name evidence="1" type="ORF">ESY86_20410</name>
</gene>
<evidence type="ECO:0000313" key="2">
    <source>
        <dbReference type="Proteomes" id="UP000321578"/>
    </source>
</evidence>
<dbReference type="Proteomes" id="UP000321578">
    <property type="component" value="Unassembled WGS sequence"/>
</dbReference>
<evidence type="ECO:0008006" key="3">
    <source>
        <dbReference type="Google" id="ProtNLM"/>
    </source>
</evidence>
<dbReference type="RefSeq" id="WP_147088548.1">
    <property type="nucleotide sequence ID" value="NZ_VORM01000031.1"/>
</dbReference>
<sequence>MEKIILSFMFIFCVYFGNSQNKDVNTYEIKYLKTFNFESGGTFSADHTYTKFIELNKSIFDVTTNLESQNTLVEGQNKLVESEDDDTVFYFSPTGKNISLVYKDYLKQELFSKNEVSFKYFVVQDSLNIFNWETFENQKNILGYSCQLAKMNF</sequence>
<organism evidence="1 2">
    <name type="scientific">Subsaximicrobium wynnwilliamsii</name>
    <dbReference type="NCBI Taxonomy" id="291179"/>
    <lineage>
        <taxon>Bacteria</taxon>
        <taxon>Pseudomonadati</taxon>
        <taxon>Bacteroidota</taxon>
        <taxon>Flavobacteriia</taxon>
        <taxon>Flavobacteriales</taxon>
        <taxon>Flavobacteriaceae</taxon>
        <taxon>Subsaximicrobium</taxon>
    </lineage>
</organism>
<reference evidence="1 2" key="1">
    <citation type="submission" date="2019-08" db="EMBL/GenBank/DDBJ databases">
        <title>Genomes of Subsaximicrobium wynnwilliamsii strains.</title>
        <authorList>
            <person name="Bowman J.P."/>
        </authorList>
    </citation>
    <scope>NUCLEOTIDE SEQUENCE [LARGE SCALE GENOMIC DNA]</scope>
    <source>
        <strain evidence="1 2">2-80-2</strain>
    </source>
</reference>
<keyword evidence="2" id="KW-1185">Reference proteome</keyword>
<accession>A0A5C6ZB88</accession>
<protein>
    <recommendedName>
        <fullName evidence="3">GLPGLI family protein</fullName>
    </recommendedName>
</protein>
<name>A0A5C6ZB88_9FLAO</name>
<comment type="caution">
    <text evidence="1">The sequence shown here is derived from an EMBL/GenBank/DDBJ whole genome shotgun (WGS) entry which is preliminary data.</text>
</comment>